<reference evidence="14" key="1">
    <citation type="submission" date="2020-06" db="EMBL/GenBank/DDBJ databases">
        <title>Legume-microbial interactions unlock mineral nutrients during tropical forest succession.</title>
        <authorList>
            <person name="Epihov D.Z."/>
        </authorList>
    </citation>
    <scope>NUCLEOTIDE SEQUENCE [LARGE SCALE GENOMIC DNA]</scope>
    <source>
        <strain evidence="14">Pan2503</strain>
    </source>
</reference>
<dbReference type="EC" id="1.11.1.24" evidence="2"/>
<dbReference type="PROSITE" id="PS51352">
    <property type="entry name" value="THIOREDOXIN_2"/>
    <property type="match status" value="1"/>
</dbReference>
<keyword evidence="5" id="KW-0560">Oxidoreductase</keyword>
<accession>A0A7V8NSZ9</accession>
<keyword evidence="6" id="KW-1015">Disulfide bond</keyword>
<dbReference type="InterPro" id="IPR036249">
    <property type="entry name" value="Thioredoxin-like_sf"/>
</dbReference>
<evidence type="ECO:0000259" key="13">
    <source>
        <dbReference type="PROSITE" id="PS51352"/>
    </source>
</evidence>
<evidence type="ECO:0000313" key="15">
    <source>
        <dbReference type="Proteomes" id="UP000567293"/>
    </source>
</evidence>
<organism evidence="14 15">
    <name type="scientific">Candidatus Acidiferrum panamense</name>
    <dbReference type="NCBI Taxonomy" id="2741543"/>
    <lineage>
        <taxon>Bacteria</taxon>
        <taxon>Pseudomonadati</taxon>
        <taxon>Acidobacteriota</taxon>
        <taxon>Terriglobia</taxon>
        <taxon>Candidatus Acidiferrales</taxon>
        <taxon>Candidatus Acidiferrum</taxon>
    </lineage>
</organism>
<evidence type="ECO:0000256" key="11">
    <source>
        <dbReference type="ARBA" id="ARBA00049091"/>
    </source>
</evidence>
<dbReference type="Gene3D" id="3.40.30.10">
    <property type="entry name" value="Glutaredoxin"/>
    <property type="match status" value="1"/>
</dbReference>
<evidence type="ECO:0000256" key="1">
    <source>
        <dbReference type="ARBA" id="ARBA00003330"/>
    </source>
</evidence>
<keyword evidence="7" id="KW-0676">Redox-active center</keyword>
<dbReference type="GO" id="GO:0034599">
    <property type="term" value="P:cellular response to oxidative stress"/>
    <property type="evidence" value="ECO:0007669"/>
    <property type="project" value="TreeGrafter"/>
</dbReference>
<dbReference type="GO" id="GO:0008379">
    <property type="term" value="F:thioredoxin peroxidase activity"/>
    <property type="evidence" value="ECO:0007669"/>
    <property type="project" value="TreeGrafter"/>
</dbReference>
<dbReference type="AlphaFoldDB" id="A0A7V8NSZ9"/>
<evidence type="ECO:0000256" key="5">
    <source>
        <dbReference type="ARBA" id="ARBA00023002"/>
    </source>
</evidence>
<dbReference type="Proteomes" id="UP000567293">
    <property type="component" value="Unassembled WGS sequence"/>
</dbReference>
<dbReference type="Pfam" id="PF00578">
    <property type="entry name" value="AhpC-TSA"/>
    <property type="match status" value="1"/>
</dbReference>
<comment type="caution">
    <text evidence="14">The sequence shown here is derived from an EMBL/GenBank/DDBJ whole genome shotgun (WGS) entry which is preliminary data.</text>
</comment>
<protein>
    <recommendedName>
        <fullName evidence="2">thioredoxin-dependent peroxiredoxin</fullName>
        <ecNumber evidence="2">1.11.1.24</ecNumber>
    </recommendedName>
    <alternativeName>
        <fullName evidence="8">Thioredoxin peroxidase</fullName>
    </alternativeName>
    <alternativeName>
        <fullName evidence="10">Thioredoxin-dependent peroxiredoxin Bcp</fullName>
    </alternativeName>
</protein>
<keyword evidence="15" id="KW-1185">Reference proteome</keyword>
<dbReference type="SUPFAM" id="SSF52833">
    <property type="entry name" value="Thioredoxin-like"/>
    <property type="match status" value="1"/>
</dbReference>
<feature type="chain" id="PRO_5031260358" description="thioredoxin-dependent peroxiredoxin" evidence="12">
    <location>
        <begin position="22"/>
        <end position="194"/>
    </location>
</feature>
<sequence>MKRALVAGLLLIAAAAAPPLAHQLHKSQVARTSLKVGGVAPDFTLLTDEWKTVRLSDYRGKKNVFLAVYVLAFSEGCTRQMRAVQAGIDSGQIPTSDTAVFGVSLDSPAANAAFAEQNGLAFPLLSDMNHKMLTSYGILKTYSVENEDYQWALRANIVIDKQGIIRLIDEGDEAVDPNTALTLCTTLHKQPPSE</sequence>
<evidence type="ECO:0000256" key="8">
    <source>
        <dbReference type="ARBA" id="ARBA00032824"/>
    </source>
</evidence>
<keyword evidence="4" id="KW-0049">Antioxidant</keyword>
<evidence type="ECO:0000256" key="3">
    <source>
        <dbReference type="ARBA" id="ARBA00022559"/>
    </source>
</evidence>
<dbReference type="EMBL" id="JACDQQ010001743">
    <property type="protein sequence ID" value="MBA0086918.1"/>
    <property type="molecule type" value="Genomic_DNA"/>
</dbReference>
<dbReference type="InterPro" id="IPR013766">
    <property type="entry name" value="Thioredoxin_domain"/>
</dbReference>
<evidence type="ECO:0000256" key="10">
    <source>
        <dbReference type="ARBA" id="ARBA00042639"/>
    </source>
</evidence>
<dbReference type="PANTHER" id="PTHR42801">
    <property type="entry name" value="THIOREDOXIN-DEPENDENT PEROXIDE REDUCTASE"/>
    <property type="match status" value="1"/>
</dbReference>
<evidence type="ECO:0000256" key="9">
    <source>
        <dbReference type="ARBA" id="ARBA00038489"/>
    </source>
</evidence>
<comment type="catalytic activity">
    <reaction evidence="11">
        <text>a hydroperoxide + [thioredoxin]-dithiol = an alcohol + [thioredoxin]-disulfide + H2O</text>
        <dbReference type="Rhea" id="RHEA:62620"/>
        <dbReference type="Rhea" id="RHEA-COMP:10698"/>
        <dbReference type="Rhea" id="RHEA-COMP:10700"/>
        <dbReference type="ChEBI" id="CHEBI:15377"/>
        <dbReference type="ChEBI" id="CHEBI:29950"/>
        <dbReference type="ChEBI" id="CHEBI:30879"/>
        <dbReference type="ChEBI" id="CHEBI:35924"/>
        <dbReference type="ChEBI" id="CHEBI:50058"/>
        <dbReference type="EC" id="1.11.1.24"/>
    </reaction>
</comment>
<dbReference type="PANTHER" id="PTHR42801:SF20">
    <property type="entry name" value="ALKYL HYDROPEROXIDE REDUCTASE E"/>
    <property type="match status" value="1"/>
</dbReference>
<proteinExistence type="inferred from homology"/>
<evidence type="ECO:0000313" key="14">
    <source>
        <dbReference type="EMBL" id="MBA0086918.1"/>
    </source>
</evidence>
<evidence type="ECO:0000256" key="7">
    <source>
        <dbReference type="ARBA" id="ARBA00023284"/>
    </source>
</evidence>
<evidence type="ECO:0000256" key="2">
    <source>
        <dbReference type="ARBA" id="ARBA00013017"/>
    </source>
</evidence>
<comment type="function">
    <text evidence="1">Thiol-specific peroxidase that catalyzes the reduction of hydrogen peroxide and organic hydroperoxides to water and alcohols, respectively. Plays a role in cell protection against oxidative stress by detoxifying peroxides and as sensor of hydrogen peroxide-mediated signaling events.</text>
</comment>
<dbReference type="InterPro" id="IPR050924">
    <property type="entry name" value="Peroxiredoxin_BCP/PrxQ"/>
</dbReference>
<dbReference type="GO" id="GO:0005737">
    <property type="term" value="C:cytoplasm"/>
    <property type="evidence" value="ECO:0007669"/>
    <property type="project" value="TreeGrafter"/>
</dbReference>
<keyword evidence="12" id="KW-0732">Signal</keyword>
<name>A0A7V8NSZ9_9BACT</name>
<evidence type="ECO:0000256" key="12">
    <source>
        <dbReference type="SAM" id="SignalP"/>
    </source>
</evidence>
<dbReference type="GO" id="GO:0045454">
    <property type="term" value="P:cell redox homeostasis"/>
    <property type="evidence" value="ECO:0007669"/>
    <property type="project" value="TreeGrafter"/>
</dbReference>
<keyword evidence="3" id="KW-0575">Peroxidase</keyword>
<gene>
    <name evidence="14" type="ORF">HRJ53_18205</name>
</gene>
<feature type="signal peptide" evidence="12">
    <location>
        <begin position="1"/>
        <end position="21"/>
    </location>
</feature>
<feature type="domain" description="Thioredoxin" evidence="13">
    <location>
        <begin position="34"/>
        <end position="189"/>
    </location>
</feature>
<evidence type="ECO:0000256" key="6">
    <source>
        <dbReference type="ARBA" id="ARBA00023157"/>
    </source>
</evidence>
<dbReference type="InterPro" id="IPR000866">
    <property type="entry name" value="AhpC/TSA"/>
</dbReference>
<comment type="similarity">
    <text evidence="9">Belongs to the peroxiredoxin family. BCP/PrxQ subfamily.</text>
</comment>
<evidence type="ECO:0000256" key="4">
    <source>
        <dbReference type="ARBA" id="ARBA00022862"/>
    </source>
</evidence>